<keyword evidence="2" id="KW-1185">Reference proteome</keyword>
<reference evidence="1 2" key="1">
    <citation type="submission" date="2009-01" db="EMBL/GenBank/DDBJ databases">
        <authorList>
            <person name="Fulton L."/>
            <person name="Clifton S."/>
            <person name="Fulton B."/>
            <person name="Xu J."/>
            <person name="Minx P."/>
            <person name="Pepin K.H."/>
            <person name="Johnson M."/>
            <person name="Bhonagiri V."/>
            <person name="Nash W.E."/>
            <person name="Mardis E.R."/>
            <person name="Wilson R.K."/>
        </authorList>
    </citation>
    <scope>NUCLEOTIDE SEQUENCE [LARGE SCALE GENOMIC DNA]</scope>
    <source>
        <strain evidence="1 2">DSM 5476</strain>
    </source>
</reference>
<gene>
    <name evidence="1" type="ORF">CLOSTMETH_02779</name>
</gene>
<evidence type="ECO:0000313" key="1">
    <source>
        <dbReference type="EMBL" id="EEG29598.1"/>
    </source>
</evidence>
<comment type="caution">
    <text evidence="1">The sequence shown here is derived from an EMBL/GenBank/DDBJ whole genome shotgun (WGS) entry which is preliminary data.</text>
</comment>
<dbReference type="STRING" id="537013.CLOSTMETH_02779"/>
<proteinExistence type="predicted"/>
<sequence>MAVWWIAVKMVQLVSPKRFSALIKGKARTGTAGVPPDVSGKFTTVSQEAEFGAPACSVSQILLTFYLYFGGVCAILYKTNYVQRAGFSDAQ</sequence>
<reference evidence="1 2" key="2">
    <citation type="submission" date="2009-02" db="EMBL/GenBank/DDBJ databases">
        <title>Draft genome sequence of Clostridium methylpentosum (DSM 5476).</title>
        <authorList>
            <person name="Sudarsanam P."/>
            <person name="Ley R."/>
            <person name="Guruge J."/>
            <person name="Turnbaugh P.J."/>
            <person name="Mahowald M."/>
            <person name="Liep D."/>
            <person name="Gordon J."/>
        </authorList>
    </citation>
    <scope>NUCLEOTIDE SEQUENCE [LARGE SCALE GENOMIC DNA]</scope>
    <source>
        <strain evidence="1 2">DSM 5476</strain>
    </source>
</reference>
<dbReference type="Proteomes" id="UP000003340">
    <property type="component" value="Unassembled WGS sequence"/>
</dbReference>
<protein>
    <submittedName>
        <fullName evidence="1">Uncharacterized protein</fullName>
    </submittedName>
</protein>
<organism evidence="1 2">
    <name type="scientific">[Clostridium] methylpentosum DSM 5476</name>
    <dbReference type="NCBI Taxonomy" id="537013"/>
    <lineage>
        <taxon>Bacteria</taxon>
        <taxon>Bacillati</taxon>
        <taxon>Bacillota</taxon>
        <taxon>Clostridia</taxon>
        <taxon>Eubacteriales</taxon>
        <taxon>Oscillospiraceae</taxon>
        <taxon>Oscillospiraceae incertae sedis</taxon>
    </lineage>
</organism>
<dbReference type="HOGENOM" id="CLU_2421777_0_0_9"/>
<dbReference type="EMBL" id="ACEC01000094">
    <property type="protein sequence ID" value="EEG29598.1"/>
    <property type="molecule type" value="Genomic_DNA"/>
</dbReference>
<evidence type="ECO:0000313" key="2">
    <source>
        <dbReference type="Proteomes" id="UP000003340"/>
    </source>
</evidence>
<dbReference type="AlphaFoldDB" id="C0EFY7"/>
<name>C0EFY7_9FIRM</name>
<accession>C0EFY7</accession>